<comment type="caution">
    <text evidence="3">The sequence shown here is derived from an EMBL/GenBank/DDBJ whole genome shotgun (WGS) entry which is preliminary data.</text>
</comment>
<feature type="signal peptide" evidence="2">
    <location>
        <begin position="1"/>
        <end position="23"/>
    </location>
</feature>
<protein>
    <recommendedName>
        <fullName evidence="5">Tetratricopeptide repeat protein</fullName>
    </recommendedName>
</protein>
<evidence type="ECO:0008006" key="5">
    <source>
        <dbReference type="Google" id="ProtNLM"/>
    </source>
</evidence>
<gene>
    <name evidence="3" type="ORF">ACFO0A_00520</name>
</gene>
<keyword evidence="1" id="KW-0802">TPR repeat</keyword>
<evidence type="ECO:0000313" key="3">
    <source>
        <dbReference type="EMBL" id="MFC4293534.1"/>
    </source>
</evidence>
<keyword evidence="4" id="KW-1185">Reference proteome</keyword>
<organism evidence="3 4">
    <name type="scientific">Novosphingobium tardum</name>
    <dbReference type="NCBI Taxonomy" id="1538021"/>
    <lineage>
        <taxon>Bacteria</taxon>
        <taxon>Pseudomonadati</taxon>
        <taxon>Pseudomonadota</taxon>
        <taxon>Alphaproteobacteria</taxon>
        <taxon>Sphingomonadales</taxon>
        <taxon>Sphingomonadaceae</taxon>
        <taxon>Novosphingobium</taxon>
    </lineage>
</organism>
<dbReference type="Gene3D" id="1.25.40.10">
    <property type="entry name" value="Tetratricopeptide repeat domain"/>
    <property type="match status" value="2"/>
</dbReference>
<proteinExistence type="predicted"/>
<dbReference type="InterPro" id="IPR019734">
    <property type="entry name" value="TPR_rpt"/>
</dbReference>
<keyword evidence="2" id="KW-0732">Signal</keyword>
<feature type="chain" id="PRO_5046163316" description="Tetratricopeptide repeat protein" evidence="2">
    <location>
        <begin position="24"/>
        <end position="564"/>
    </location>
</feature>
<dbReference type="PANTHER" id="PTHR45588">
    <property type="entry name" value="TPR DOMAIN-CONTAINING PROTEIN"/>
    <property type="match status" value="1"/>
</dbReference>
<dbReference type="Proteomes" id="UP001595828">
    <property type="component" value="Unassembled WGS sequence"/>
</dbReference>
<dbReference type="SUPFAM" id="SSF48452">
    <property type="entry name" value="TPR-like"/>
    <property type="match status" value="2"/>
</dbReference>
<dbReference type="PANTHER" id="PTHR45588:SF1">
    <property type="entry name" value="WW DOMAIN-CONTAINING PROTEIN"/>
    <property type="match status" value="1"/>
</dbReference>
<dbReference type="InterPro" id="IPR011990">
    <property type="entry name" value="TPR-like_helical_dom_sf"/>
</dbReference>
<evidence type="ECO:0000256" key="1">
    <source>
        <dbReference type="PROSITE-ProRule" id="PRU00339"/>
    </source>
</evidence>
<evidence type="ECO:0000313" key="4">
    <source>
        <dbReference type="Proteomes" id="UP001595828"/>
    </source>
</evidence>
<dbReference type="RefSeq" id="WP_379537029.1">
    <property type="nucleotide sequence ID" value="NZ_JBHSDR010000003.1"/>
</dbReference>
<sequence length="564" mass="61309">MTLHRMRHLLIASVLSFSGAAFAQAAHDHEHGKPPELVTVTDWARGAQIFDGLGSFHRTVTTSSPEAQRYFDQGMRFVWAFNHDEATRSFARAAQIDPACALCYWGVALTLGPNYNMPTMAEARARAGWDALRKAQASAPKATPVEQALIGALAARYAGPEALDPTNSAPRLSAYVEAMREVARQYPHDNDVQTLFAEALMNTNPWKLWNEDGSPGPGTPEIVERLKAVLATDPGHPGANHYLIHAVEASRNPEQALASAEALKAMMPGAGHLVHMPSHIMQRVGRYEEAAEANRLGAAADLAYLKLTAPPDYYPMYLVHNYQFLAFAAAMEGRSAEAIAATRAARGAMPDTMLVSMPGLDWSIGYLYDSLVRFGRWDEMLGEPTPDRNLAGLSISFHQARAIALAAKGRTTEAEQELRSSEALIAAAPGDAAQGMNPARSVYDIGQHKAAARLVAAKGNRNEGIALLVQATALEDKLSYNEPEDVFFPVRHMLGAMLLDAGRAGEAESVFREDLRRHPKNGWALTGLKAALVAQKRLGELGQIDAELHDAWAHADQKIERASY</sequence>
<reference evidence="4" key="1">
    <citation type="journal article" date="2019" name="Int. J. Syst. Evol. Microbiol.">
        <title>The Global Catalogue of Microorganisms (GCM) 10K type strain sequencing project: providing services to taxonomists for standard genome sequencing and annotation.</title>
        <authorList>
            <consortium name="The Broad Institute Genomics Platform"/>
            <consortium name="The Broad Institute Genome Sequencing Center for Infectious Disease"/>
            <person name="Wu L."/>
            <person name="Ma J."/>
        </authorList>
    </citation>
    <scope>NUCLEOTIDE SEQUENCE [LARGE SCALE GENOMIC DNA]</scope>
    <source>
        <strain evidence="4">CGMCC 1.12989</strain>
    </source>
</reference>
<evidence type="ECO:0000256" key="2">
    <source>
        <dbReference type="SAM" id="SignalP"/>
    </source>
</evidence>
<dbReference type="EMBL" id="JBHSDR010000003">
    <property type="protein sequence ID" value="MFC4293534.1"/>
    <property type="molecule type" value="Genomic_DNA"/>
</dbReference>
<accession>A0ABV8RLG4</accession>
<name>A0ABV8RLG4_9SPHN</name>
<dbReference type="PROSITE" id="PS50005">
    <property type="entry name" value="TPR"/>
    <property type="match status" value="1"/>
</dbReference>
<feature type="repeat" description="TPR" evidence="1">
    <location>
        <begin position="67"/>
        <end position="100"/>
    </location>
</feature>